<dbReference type="GO" id="GO:0004526">
    <property type="term" value="F:ribonuclease P activity"/>
    <property type="evidence" value="ECO:0007669"/>
    <property type="project" value="UniProtKB-EC"/>
</dbReference>
<evidence type="ECO:0000313" key="10">
    <source>
        <dbReference type="Proteomes" id="UP001207252"/>
    </source>
</evidence>
<dbReference type="RefSeq" id="WP_263818121.1">
    <property type="nucleotide sequence ID" value="NZ_JAOXHJ010000007.1"/>
</dbReference>
<proteinExistence type="inferred from homology"/>
<keyword evidence="3 7" id="KW-0540">Nuclease</keyword>
<keyword evidence="5 7" id="KW-0378">Hydrolase</keyword>
<dbReference type="InterPro" id="IPR000100">
    <property type="entry name" value="RNase_P"/>
</dbReference>
<comment type="similarity">
    <text evidence="7">Belongs to the RnpA family.</text>
</comment>
<sequence length="119" mass="14165">MAKFFSLKKNLEILKIIKKHQKISTKIMSFYYAFSEEDKPCVAISVSKKHFRLATTRNRIKRLIRAYLNNIRCDFSYCKMVIIVNPSFTDGVFNINVSVVEKAVLKIMKIRKEKRWEQR</sequence>
<dbReference type="InterPro" id="IPR020568">
    <property type="entry name" value="Ribosomal_Su5_D2-typ_SF"/>
</dbReference>
<evidence type="ECO:0000256" key="1">
    <source>
        <dbReference type="ARBA" id="ARBA00002663"/>
    </source>
</evidence>
<dbReference type="PANTHER" id="PTHR33992">
    <property type="entry name" value="RIBONUCLEASE P PROTEIN COMPONENT"/>
    <property type="match status" value="1"/>
</dbReference>
<name>A0ABT3BQC9_9BACT</name>
<dbReference type="InterPro" id="IPR014721">
    <property type="entry name" value="Ribsml_uS5_D2-typ_fold_subgr"/>
</dbReference>
<dbReference type="PROSITE" id="PS00648">
    <property type="entry name" value="RIBONUCLEASE_P"/>
    <property type="match status" value="1"/>
</dbReference>
<dbReference type="Proteomes" id="UP001207252">
    <property type="component" value="Unassembled WGS sequence"/>
</dbReference>
<comment type="function">
    <text evidence="1 7">RNaseP catalyzes the removal of the 5'-leader sequence from pre-tRNA to produce the mature 5'-terminus. It can also cleave other RNA substrates such as 4.5S RNA. The protein component plays an auxiliary but essential role in vivo by binding to the 5'-leader sequence and broadening the substrate specificity of the ribozyme.</text>
</comment>
<evidence type="ECO:0000313" key="9">
    <source>
        <dbReference type="EMBL" id="MCV3754317.1"/>
    </source>
</evidence>
<keyword evidence="2 7" id="KW-0819">tRNA processing</keyword>
<evidence type="ECO:0000256" key="7">
    <source>
        <dbReference type="HAMAP-Rule" id="MF_00227"/>
    </source>
</evidence>
<evidence type="ECO:0000256" key="5">
    <source>
        <dbReference type="ARBA" id="ARBA00022801"/>
    </source>
</evidence>
<dbReference type="Pfam" id="PF00825">
    <property type="entry name" value="Ribonuclease_P"/>
    <property type="match status" value="1"/>
</dbReference>
<evidence type="ECO:0000256" key="8">
    <source>
        <dbReference type="NCBIfam" id="TIGR00188"/>
    </source>
</evidence>
<comment type="subunit">
    <text evidence="7">Consists of a catalytic RNA component (M1 or rnpB) and a protein subunit.</text>
</comment>
<comment type="catalytic activity">
    <reaction evidence="7">
        <text>Endonucleolytic cleavage of RNA, removing 5'-extranucleotides from tRNA precursor.</text>
        <dbReference type="EC" id="3.1.26.5"/>
    </reaction>
</comment>
<dbReference type="EC" id="3.1.26.5" evidence="7 8"/>
<gene>
    <name evidence="7 9" type="primary">rnpA</name>
    <name evidence="9" type="ORF">OF365_02920</name>
</gene>
<dbReference type="InterPro" id="IPR020539">
    <property type="entry name" value="RNase_P_CS"/>
</dbReference>
<organism evidence="9 10">
    <name type="scientific">Ureaplasma zalophigenitalium</name>
    <dbReference type="NCBI Taxonomy" id="907723"/>
    <lineage>
        <taxon>Bacteria</taxon>
        <taxon>Bacillati</taxon>
        <taxon>Mycoplasmatota</taxon>
        <taxon>Mycoplasmoidales</taxon>
        <taxon>Mycoplasmoidaceae</taxon>
        <taxon>Ureaplasma</taxon>
    </lineage>
</organism>
<accession>A0ABT3BQC9</accession>
<reference evidence="9 10" key="1">
    <citation type="journal article" date="2020" name="Int. J. Syst. Evol. Microbiol.">
        <title>Ureaplasma miroungigenitalium sp. nov. isolated from northern elephant seals (Mirounga angustirostris) and Ureaplasma zalophigenitalium sp. nov. isolated from California sea lions (Zalophus californianus).</title>
        <authorList>
            <person name="Volokhov D.V."/>
            <person name="Gulland F.M."/>
            <person name="Gao Y."/>
            <person name="Chizhikov V.E."/>
        </authorList>
    </citation>
    <scope>NUCLEOTIDE SEQUENCE [LARGE SCALE GENOMIC DNA]</scope>
    <source>
        <strain evidence="9 10">CSL7644-GEN</strain>
    </source>
</reference>
<keyword evidence="4 7" id="KW-0255">Endonuclease</keyword>
<evidence type="ECO:0000256" key="2">
    <source>
        <dbReference type="ARBA" id="ARBA00022694"/>
    </source>
</evidence>
<keyword evidence="6 7" id="KW-0694">RNA-binding</keyword>
<dbReference type="Gene3D" id="3.30.230.10">
    <property type="match status" value="1"/>
</dbReference>
<evidence type="ECO:0000256" key="6">
    <source>
        <dbReference type="ARBA" id="ARBA00022884"/>
    </source>
</evidence>
<dbReference type="HAMAP" id="MF_00227">
    <property type="entry name" value="RNase_P"/>
    <property type="match status" value="1"/>
</dbReference>
<comment type="caution">
    <text evidence="9">The sequence shown here is derived from an EMBL/GenBank/DDBJ whole genome shotgun (WGS) entry which is preliminary data.</text>
</comment>
<dbReference type="PANTHER" id="PTHR33992:SF1">
    <property type="entry name" value="RIBONUCLEASE P PROTEIN COMPONENT"/>
    <property type="match status" value="1"/>
</dbReference>
<protein>
    <recommendedName>
        <fullName evidence="7 8">Ribonuclease P protein component</fullName>
        <shortName evidence="7">RNase P protein</shortName>
        <shortName evidence="7">RNaseP protein</shortName>
        <ecNumber evidence="7 8">3.1.26.5</ecNumber>
    </recommendedName>
    <alternativeName>
        <fullName evidence="7">Protein C5</fullName>
    </alternativeName>
</protein>
<dbReference type="SUPFAM" id="SSF54211">
    <property type="entry name" value="Ribosomal protein S5 domain 2-like"/>
    <property type="match status" value="1"/>
</dbReference>
<dbReference type="EMBL" id="JAOXHJ010000007">
    <property type="protein sequence ID" value="MCV3754317.1"/>
    <property type="molecule type" value="Genomic_DNA"/>
</dbReference>
<dbReference type="NCBIfam" id="TIGR00188">
    <property type="entry name" value="rnpA"/>
    <property type="match status" value="1"/>
</dbReference>
<keyword evidence="10" id="KW-1185">Reference proteome</keyword>
<evidence type="ECO:0000256" key="4">
    <source>
        <dbReference type="ARBA" id="ARBA00022759"/>
    </source>
</evidence>
<evidence type="ECO:0000256" key="3">
    <source>
        <dbReference type="ARBA" id="ARBA00022722"/>
    </source>
</evidence>